<feature type="region of interest" description="Disordered" evidence="1">
    <location>
        <begin position="1"/>
        <end position="26"/>
    </location>
</feature>
<dbReference type="InterPro" id="IPR046785">
    <property type="entry name" value="SrpA-like_SigLec-like_dom"/>
</dbReference>
<feature type="domain" description="SrpA-like SigLec-like" evidence="2">
    <location>
        <begin position="1805"/>
        <end position="1915"/>
    </location>
</feature>
<feature type="domain" description="SrpA-like SigLec-like" evidence="2">
    <location>
        <begin position="2258"/>
        <end position="2380"/>
    </location>
</feature>
<proteinExistence type="predicted"/>
<gene>
    <name evidence="3" type="ORF">HMPREF0091_11048</name>
</gene>
<comment type="caution">
    <text evidence="3">The sequence shown here is derived from an EMBL/GenBank/DDBJ whole genome shotgun (WGS) entry which is preliminary data.</text>
</comment>
<dbReference type="EMBL" id="ACGK02000002">
    <property type="protein sequence ID" value="EGF23053.1"/>
    <property type="molecule type" value="Genomic_DNA"/>
</dbReference>
<feature type="domain" description="SrpA-like SigLec-like" evidence="2">
    <location>
        <begin position="1115"/>
        <end position="1233"/>
    </location>
</feature>
<keyword evidence="4" id="KW-1185">Reference proteome</keyword>
<evidence type="ECO:0000313" key="4">
    <source>
        <dbReference type="Proteomes" id="UP000005947"/>
    </source>
</evidence>
<dbReference type="Pfam" id="PF20164">
    <property type="entry name" value="GspA_SrpA_N"/>
    <property type="match status" value="7"/>
</dbReference>
<feature type="region of interest" description="Disordered" evidence="1">
    <location>
        <begin position="78"/>
        <end position="176"/>
    </location>
</feature>
<feature type="domain" description="SrpA-like SigLec-like" evidence="2">
    <location>
        <begin position="2509"/>
        <end position="2617"/>
    </location>
</feature>
<evidence type="ECO:0000259" key="2">
    <source>
        <dbReference type="Pfam" id="PF20164"/>
    </source>
</evidence>
<dbReference type="Gene3D" id="2.60.40.4140">
    <property type="match status" value="7"/>
</dbReference>
<accession>F1T6E8</accession>
<evidence type="ECO:0000313" key="3">
    <source>
        <dbReference type="EMBL" id="EGF23053.1"/>
    </source>
</evidence>
<feature type="non-terminal residue" evidence="3">
    <location>
        <position position="2974"/>
    </location>
</feature>
<sequence>MEDFVKSQGKHTEHTKRTKAQKNTHHADVSTIAAGATSMLVASSLYLGVNATHAEAHEATTDEHDSSHNLLLNSKKEAQSNTLDSKTSPKHTSLHAEKSASKAMGSSVPLEDSTHKKTLTPPLAQKKESASAASNPGVEPSVNNANAIEHAQDRSAQTTTAVRSKRSVASLGKSQDEDRDFDLKGLELHKVQGAKEFNSEEFKLQQAKNSAIAFLQYALSWNKDERNKVIDETAGNTEATDEAIGQNAILGIRKASDRNEIRRWLDYVFWHKRGMYIVPENPSDSRTPDDVFGLYKPGTFLYGTHNNARDIPTVKDINGTIYVSNKPIKDAQGKLVGYRWYLRFNKNHDLHRSGHNYFTIPKGQTIVSSRDGSAFQDSTLKVTSKNVTQSGLQSITYTGQGVDNLFANIRNQNKDMISSMVTGTAEGPNTYFNDNNKPYVYEGNNVWWSNNKYNYTGFAHTLKDIIYKHYWQGTPYEQKGCTKKKNSDEWTDLAAFTNNSDGIKMGPFVDNLYKYKFDFKNQTASEYQQIDYAQLIQENTGRVFLFDTRSQDTNMYELTYDTRIDDPNSPNAHNPYYAAGYRSYENRTTINFMQWGGMRFKPELGITINGTKNDIKVDPTTKNEYVVVHEGEKTNISLTSKNDKQGLYMWTSNYKSNSPLSYQLGKSDENLFNADFKETPVDVDNNVQNPYVHHNARIDLSGVVIAKPNSEMNIAWAGSGFPCFWDKDITDIYGDKTAEDDGLNAFLPNREVKSLNVRVIAAEAYAKKTKIDVRFKGQKIVLSQAEKDKVKQTITEANQDHYDIVQNDAKHPFVVNDDGSVSFWISFNAAKHKGDAPDMQYRKLTLKASDTLSYTTVEVVPQDGSAEFSLTDANGNVKPTLTIYNHEPYTVQAKVTDTTNKMSDFLTTSSNVPGLSSDHWDYQKTHRGMSVDSSHPYVLTLNGQGVDRNGNRTYTFKFESWDGNNIQTFSMPITVVVAPQAGRYRNKVNGRFVTVEVNDPHANLTPERFVDDRTKALLSQAPSGDPHKKGVTYSWGVASGSHATPSKPSIDKLTNKGNGSKPVYVRATFSDGSTIDFTGNLCVNDTKKPQLAFEKVTQTADGKEHVESLHANADGSYNVDVYADEKFTIRVKGSDNSNIVQDLRVQAATGSGFPSWVTSDEGTVQQTYIKDTNGARDTLGSKANPYVVTLTGTAPKHPSDPNAEQTFDLTARAWDVKDQTQDGRLRIRVLPQNRKYNNLRAHEQTIEVNGKVPDVRSFIYSSNGKQALLPKNAKFSYLDSEGKACTGFDNQYRIDPQIKTIHITLSDGSTVDVENAKLRVQDTKLASVSLVAKTGVTITGAAVNVQTVGSSFNTSKAPKLTVYANEAFSFDVCVRDNSNHVTDARLGDVAGSYLSSNDAAYQQGHRYQDTSKTPYTISVKGMAHEQGTRTFRVNTWDGADHAGYMEFVVEVLPQAQKYKNLTGTQQTVEVNDPNAHLSPRDFVSQQTLNALKNVSGVSYEWAKVEGATTGTAPSIGKVSTRNGRSYIPFDVRVVARFSDNSTTQIIGKLIVQDTKAAQVNFATTSGVDSQHKPLAGKVEIHQTTQPVEVVVYRNERFSIQARVSDNSGVVNDARLIGDIAGITTDSTTYNKDHRAKCGTQDNPYVLTISGMVDPHMKLLTTDQSGRTYNAYTRKVQTWDGVDNTQQADVKFIIKEQAAQFDSANVAGRTQSISVNKPLAYKAEDFVSEATKKLLSSANGGVTSYTFKGGAPSTSAVNEDGMAVSVLAHFSDGSTKEIQGTLVVTDANAPVVTFVKHNTSGKSNVVDIDNEQRTITVYRNEDFSVDVRVVDDSGIVNDAKLSNKGNAVVSFPNATITTDHDTPGVHHGQNPYVLNISGKFNANASTGEYTRTIVATDGNGNQSTTQFKFIVKNQSERFTQDQLQGAVKEVEVNSVAPAPSDFVNEDTKRLIGSSLAQNPYTFADGKAPAIDKVDTHGKSVSITVKFSDNSTRTLTGTLKVVDTTAPQLKIEKTPDVSGASNLVESITPDKTNHTTRIVVYRNEHFSIQAQATDNSGVINDVQRQGADIPGISDDRDSYQAANRGTKGTTQDPYVLTISGTAPASTNLNDLDSATKRKSGVFTRSICAWDGVDKTSVETIQIVVKEQAAQFDGNKNIKGATKEVEVNTTEQLHPEDFVSEVTKKLFEKANGSETYAFTLDDDHKVDKVTAGAGSTVSVTVKFSDGSTQVVLGHLKVKDSVKPVLSVVKTPDTAGESNKTASVTQNGNTVTVEVYRNEHFSIQAKASDNSGLIRDVVVNGDVISGVTNDHDAHHNEYTDKKGSETNPYVVTISGTVPASTTLSKRGIDGHAYDQFTRTITVTDSAGNKSSYTFKLVVKEQAAQFEDSTLTGTTQTVEVNSGAHLQAADFVSTDTKQALLAAKVDATYTFNDENDHKIDTITKDQLGKKVTIKVTFGDGSSRLIEGRLVVNDVTKPVARVEAPSEIKPLSGAGEGSTASGTIANSVELKQSSTDSNTYNLTVWKNEAFELHIKAHDNSHIVSDIAVQGEDIQGFSSDHDAYKQKLGTSTKGTEADPYVLTVRGAFGKNAQTGSYSRTFRVFDVSGNFTDIVLHITLKDQSDKYRDKKVFTSNKVLTPTGFDWAQALTNAGQSLIAEKFVKHTGKVPSDVTYKLVVGQGGEPGTQPGGGTPVAQKPTVVVTFADGSHIDVALDVQTVTDTPSAEAGAHAQVPAVATTITRKIVVKQDGSLITPQPPAQSAHFVRYVIEKSGEGQAPSYETGMWLHPNLDEHGKIDSYSSSATFEKYQAEPKSGYTIFENHNDTLEVKPNPDPHGAITIPQRANAAFRSALIERAVDAAQARIAQGVNEYDYLVKTGDAGDFAAASSIPDAVIEYKKNVIDAQGDQAPEGYVRVTFKAGEHAQVAGGSSKAFDVLSGTKFSEVKTKLPSVTTDEGYTFKGWTPELPTDTEAVTKAYEFTT</sequence>
<feature type="domain" description="SrpA-like SigLec-like" evidence="2">
    <location>
        <begin position="1577"/>
        <end position="1699"/>
    </location>
</feature>
<organism evidence="3 4">
    <name type="scientific">Fannyhessea vaginae DSM 15829</name>
    <dbReference type="NCBI Taxonomy" id="525256"/>
    <lineage>
        <taxon>Bacteria</taxon>
        <taxon>Bacillati</taxon>
        <taxon>Actinomycetota</taxon>
        <taxon>Coriobacteriia</taxon>
        <taxon>Coriobacteriales</taxon>
        <taxon>Atopobiaceae</taxon>
        <taxon>Fannyhessea</taxon>
    </lineage>
</organism>
<feature type="domain" description="SrpA-like SigLec-like" evidence="2">
    <location>
        <begin position="1354"/>
        <end position="1450"/>
    </location>
</feature>
<feature type="domain" description="SrpA-like SigLec-like" evidence="2">
    <location>
        <begin position="2025"/>
        <end position="2148"/>
    </location>
</feature>
<protein>
    <recommendedName>
        <fullName evidence="2">SrpA-like SigLec-like domain-containing protein</fullName>
    </recommendedName>
</protein>
<name>F1T6E8_9ACTN</name>
<evidence type="ECO:0000256" key="1">
    <source>
        <dbReference type="SAM" id="MobiDB-lite"/>
    </source>
</evidence>
<dbReference type="Proteomes" id="UP000005947">
    <property type="component" value="Unassembled WGS sequence"/>
</dbReference>
<reference evidence="3 4" key="1">
    <citation type="submission" date="2011-02" db="EMBL/GenBank/DDBJ databases">
        <authorList>
            <person name="Muzny D."/>
            <person name="Qin X."/>
            <person name="Buhay C."/>
            <person name="Dugan-Rocha S."/>
            <person name="Ding Y."/>
            <person name="Chen G."/>
            <person name="Hawes A."/>
            <person name="Holder M."/>
            <person name="Jhangiani S."/>
            <person name="Johnson A."/>
            <person name="Khan Z."/>
            <person name="Li Z."/>
            <person name="Liu W."/>
            <person name="Liu X."/>
            <person name="Perez L."/>
            <person name="Shen H."/>
            <person name="Wang Q."/>
            <person name="Watt J."/>
            <person name="Xi L."/>
            <person name="Xin Y."/>
            <person name="Zhou J."/>
            <person name="Deng J."/>
            <person name="Jiang H."/>
            <person name="Liu Y."/>
            <person name="Qu J."/>
            <person name="Song X.-Z."/>
            <person name="Zhang L."/>
            <person name="Villasana D."/>
            <person name="Johnson A."/>
            <person name="Liu J."/>
            <person name="Liyanage D."/>
            <person name="Lorensuhewa L."/>
            <person name="Robinson T."/>
            <person name="Song A."/>
            <person name="Song B.-B."/>
            <person name="Dinh H."/>
            <person name="Thornton R."/>
            <person name="Coyle M."/>
            <person name="Francisco L."/>
            <person name="Jackson L."/>
            <person name="Javaid M."/>
            <person name="Korchina V."/>
            <person name="Kovar C."/>
            <person name="Mata R."/>
            <person name="Mathew T."/>
            <person name="Ngo R."/>
            <person name="Nguyen L."/>
            <person name="Nguyen N."/>
            <person name="Okwuonu G."/>
            <person name="Ongeri F."/>
            <person name="Pham C."/>
            <person name="Simmons D."/>
            <person name="Wilczek-Boney K."/>
            <person name="Hale W."/>
            <person name="Jakkamsetti A."/>
            <person name="Pham P."/>
            <person name="Ruth R."/>
            <person name="San Lucas F."/>
            <person name="Warren J."/>
            <person name="Zhang J."/>
            <person name="Zhao Z."/>
            <person name="Zhou C."/>
            <person name="Zhu D."/>
            <person name="Lee S."/>
            <person name="Bess C."/>
            <person name="Blankenburg K."/>
            <person name="Forbes L."/>
            <person name="Fu Q."/>
            <person name="Gubbala S."/>
            <person name="Hirani K."/>
            <person name="Jayaseelan J.C."/>
            <person name="Lara F."/>
            <person name="Munidasa M."/>
            <person name="Palculict T."/>
            <person name="Patil S."/>
            <person name="Pu L.-L."/>
            <person name="Saada N."/>
            <person name="Tang L."/>
            <person name="Weissenberger G."/>
            <person name="Zhu Y."/>
            <person name="Hemphill L."/>
            <person name="Shang Y."/>
            <person name="Youmans B."/>
            <person name="Ayvaz T."/>
            <person name="Ross M."/>
            <person name="Santibanez J."/>
            <person name="Aqrawi P."/>
            <person name="Gross S."/>
            <person name="Joshi V."/>
            <person name="Fowler G."/>
            <person name="Nazareth L."/>
            <person name="Reid J."/>
            <person name="Worley K."/>
            <person name="Petrosino J."/>
            <person name="Highlander S."/>
            <person name="Gibbs R."/>
        </authorList>
    </citation>
    <scope>NUCLEOTIDE SEQUENCE [LARGE SCALE GENOMIC DNA]</scope>
    <source>
        <strain evidence="3 4">DSM 15829</strain>
    </source>
</reference>
<feature type="compositionally biased region" description="Basic residues" evidence="1">
    <location>
        <begin position="13"/>
        <end position="24"/>
    </location>
</feature>